<dbReference type="Gene3D" id="3.60.10.10">
    <property type="entry name" value="Endonuclease/exonuclease/phosphatase"/>
    <property type="match status" value="1"/>
</dbReference>
<dbReference type="InterPro" id="IPR036397">
    <property type="entry name" value="RNaseH_sf"/>
</dbReference>
<keyword evidence="2" id="KW-0812">Transmembrane</keyword>
<dbReference type="InterPro" id="IPR003323">
    <property type="entry name" value="OTU_dom"/>
</dbReference>
<feature type="region of interest" description="Disordered" evidence="1">
    <location>
        <begin position="859"/>
        <end position="907"/>
    </location>
</feature>
<feature type="region of interest" description="Disordered" evidence="1">
    <location>
        <begin position="1500"/>
        <end position="1526"/>
    </location>
</feature>
<dbReference type="SUPFAM" id="SSF54001">
    <property type="entry name" value="Cysteine proteinases"/>
    <property type="match status" value="1"/>
</dbReference>
<feature type="non-terminal residue" evidence="5">
    <location>
        <position position="1"/>
    </location>
</feature>
<dbReference type="InterPro" id="IPR000477">
    <property type="entry name" value="RT_dom"/>
</dbReference>
<dbReference type="InterPro" id="IPR038765">
    <property type="entry name" value="Papain-like_cys_pep_sf"/>
</dbReference>
<dbReference type="PANTHER" id="PTHR19446">
    <property type="entry name" value="REVERSE TRANSCRIPTASES"/>
    <property type="match status" value="1"/>
</dbReference>
<proteinExistence type="predicted"/>
<dbReference type="InterPro" id="IPR036691">
    <property type="entry name" value="Endo/exonu/phosph_ase_sf"/>
</dbReference>
<evidence type="ECO:0008006" key="7">
    <source>
        <dbReference type="Google" id="ProtNLM"/>
    </source>
</evidence>
<evidence type="ECO:0000259" key="4">
    <source>
        <dbReference type="PROSITE" id="PS50878"/>
    </source>
</evidence>
<accession>A0A812M666</accession>
<dbReference type="CDD" id="cd22744">
    <property type="entry name" value="OTU"/>
    <property type="match status" value="1"/>
</dbReference>
<keyword evidence="2" id="KW-0472">Membrane</keyword>
<feature type="domain" description="OTU" evidence="3">
    <location>
        <begin position="916"/>
        <end position="1060"/>
    </location>
</feature>
<sequence>GTQDAPLMTLPGMSSELVTEAAMQAHSGEAAAAEVATGLSENPRAVKAPRMMQRVEFAAICQIGDQWYEHEDGEVDWAFTHKDLDDLQDYDEGFNDDGHEELDLSAIESKLIFPRLADEFELARLGNMKVLLPMGSEVVAREDHCGSRDQGAETGMASQIPVRFTSDFTYLQARDGDWVLGSMDVSDAFLMVLQEEATEVSYEDSGTGRRSGTPSCLSWRLHYLRQMRLMKRSLDSTPCLGTQGGRGKTCASCWPEIAALTENIMRDRSTRITTGTLQGEGPLCLGCTMLWDVNREFGLPTEADFAARGAASAGRSCEQMQLSEAHSRIVGHRECGSESQMRDRCRVLSSRGQGLPPGVSAGELGADPLREFLLLAGGDGGDDGWSEPSWAGPAECGLHSRANMASIWEASSHQLRQDHVFYDEHFPDAPENAASGQTCSLRAVRLNEPEGDHMKPDLVTNADTEGRCETHVWTASMSPLRCGGGSTGLEGLMEGIMQQLMPMTTQLIQQAMAEAMGRGLGNESVQSPTKGEAKGEPRAKRQRGPRGKGKGGTPQVPKREVSISENEGGWTKVSRKEPERFELRGQDWDCPLVAHSSIGVKLDELQDGQTLEAVVLAPKQDLQKVSTILRGTSKPYRVMLVELNKDGKQRVPGRLGNTLTFRQANVDTLFSSGKEAPRYAGTRATAVKVAPIDTVVITIRVPADFCAADKWKTFRANPTKAMATWAAEQKVVLMDSWGWLEETAHKQSRQLFGKARLATKELTSLLAASGCNGVFLDPPRNKVPAQVQWLARGPEEADAAYLERGLRMAAPLGLVTQGGRIGARNTRDPNTAVARIWHFPNVPGTHRFGDKDIVPLQGQKQKPLRSTPVPLITPKDSPLDSKLTRVQQPAVQDDAGKEISPGQSRALSQRQIPDKCKLVEVEKDGACLYHAVAKGLVWLAGKKPTQHCHRDLRARAVAHIRRHADQYIGEWDGLGPGLEKLATENPDRTAAFNRYLELAEKESAYASVLEIKALSRLYDVCLLVIPRDGNFATMTFRESKRSRAIVLWYTPKHVDLISPQKDGEPYPEALFTQAPGQTIDLRAGGCSQQSVASCWTRASNAPSEDAQASVWFHRENHHPRVTPKEWMLLLQKQVRESMIAKRRVTSLNAGAASIVRTQLPAHLTPVLMPTPIKLRPADNMPKRNHATVIRKVTFLNRLKCHRIQTCTAEHVGEGGAVFAVIFYRRGISSVDAVQAMMADHQVSIASFQEVDIHRQSAVGFANLWRQKHFHVSLGVPDSRGMHRVALASKLPMKPVQLQLQSDTARSAAGVVAWPMQQAIAHVLVVCFYEYPSDLARTSEAYEALMEAIAVYGGLFVVLGDFNCTQQEGALSTSLMCGAVRPADDSCDGPPMATNPVGTRRIDFAVMHPDLVARREHTFRLASISDHGIVRYDFDTGCHKSSWRRPCFDVPQVSTATEESDNCPPPLDVTALLAAGRVDEAWARISDWAEAFLKITDPAQPRSRAWHPRPRLASHDKPGSSGHEPPALGALRKLSYRLAQLQHRPWDRCLFNRTAGSLRRTRHLAPDLPHLDLENPELAAAMLQPVLTAHHDAHRRRCLERWRQKVTTSVEDAVTWVKHRAEQECRLQSNSALEEAEAYAVHPVDRVEQQGEIWTRKWQLADTPPDVEDFQRILQELLRHTQSDVDLTPSPEELRRAMAKMKKKAPGPDNWTGALLLRMPPNWWRAFSALWRTILQQGRVPAIWQRSLVVLLDKGPSSTRPIALLSIAWRAGAQAISRRLKGWIYQWCSPRACGSAPGRSTADMHQRILRAWRKGVRSYVQQDLTSFFDSLSMPIVTTALKHLGAPHSLIRLVSGFYASQFRLFVVQSCTSARWQRAHTGLLQGCPLSPTLSLCIGYLWSAFVASPQVEAGIYVDDRIMWVSQLSQDATTAAREAIHRSDRFDQAAGLTCSRRKCHLVTDTHECPWRLRATARGYEVVSSLKFLGIELDLTTGCTSPLKLCLEKLQIQLRYAGNPAFSLAVRTKVIRSLVYPALFWAAGVAQPTAEALNDIRMKIVASLSGALTQEAPRILVGQVLGWTLDVHCMADWSALAYLLRTLTSPQEWLEDIAIAELNEPRTSDFPAAAHALQCLHWQLEPGNRCITRTDDEHRRRVFRIGVDSPSVLKQWLIEEYKLTTTTSCGRVLHKLHRSTPGLAVGLDLPKPGSRVRFAFEGHRKAYTQARDAAQQRAALATGGTGWHYRAKLRGEGVATCMCGQTWPSRAHLVWTCPTLAHDRGHLVQPMNRAEERLFGRSIAEYPPAPSAHTASPQPALAAFFAAAAQDAILDIDMATDGSSQNGVGAYAIVCEIPEVTISAADDAEDQAAFRMELQAVCEVLVALATTDTFSRTLRLLVDCDAVGKAIRRPATCKLRTLAERARQAGHVARGRGTSWRIIWVPSHGKQREWAPEAPLTSDFCRRLNQSADDAANQLRRRRLAGSERAIWADALQTATTEECDAVLFAASAARRLEAHLCTAYSAGEGLLGERCSSEWTLEAFSDSDWASQKGDRKSVSSGMIAIQDNVVCTSARTQRTIALSSAEAELYASAGVLSDSFLLKNILCFLLDLEKLSVHLYMDSSSGKQVWQRSGVGRIRHLSCRVLWVQQAVARGDVVLHHIREEYNPCDVNTKLLTRVRMLFLMFLLKVYDTWKHERVGEEEHAAHMEKKAIQLMIRNLKRLEHKSRVSKQMIRSILLSSAVQYSMAVDFKDDDALSTVCFAVTASGLFQSNVSWMMVFTCVIVLCSFMWWCIGKRNYKVTKFRIDVGVQAKARDDHDEYRFYAEAIMRQQKNELDEMKEWNRQLRDECRGVTDWNERLRNEAQQHRVPDGDVFISMRGRSYHSSAQCGHVRGHKTTMYSKCRDCAMRDGN</sequence>
<dbReference type="GO" id="GO:0003824">
    <property type="term" value="F:catalytic activity"/>
    <property type="evidence" value="ECO:0007669"/>
    <property type="project" value="InterPro"/>
</dbReference>
<evidence type="ECO:0000256" key="1">
    <source>
        <dbReference type="SAM" id="MobiDB-lite"/>
    </source>
</evidence>
<dbReference type="InterPro" id="IPR012337">
    <property type="entry name" value="RNaseH-like_sf"/>
</dbReference>
<dbReference type="InterPro" id="IPR005135">
    <property type="entry name" value="Endo/exonuclease/phosphatase"/>
</dbReference>
<name>A0A812M666_9DINO</name>
<dbReference type="GO" id="GO:0003676">
    <property type="term" value="F:nucleic acid binding"/>
    <property type="evidence" value="ECO:0007669"/>
    <property type="project" value="InterPro"/>
</dbReference>
<feature type="transmembrane region" description="Helical" evidence="2">
    <location>
        <begin position="2766"/>
        <end position="2786"/>
    </location>
</feature>
<dbReference type="SUPFAM" id="SSF53098">
    <property type="entry name" value="Ribonuclease H-like"/>
    <property type="match status" value="1"/>
</dbReference>
<protein>
    <recommendedName>
        <fullName evidence="7">LINE-1 reverse transcriptase-like</fullName>
    </recommendedName>
</protein>
<feature type="compositionally biased region" description="Basic residues" evidence="1">
    <location>
        <begin position="540"/>
        <end position="549"/>
    </location>
</feature>
<dbReference type="Proteomes" id="UP000601435">
    <property type="component" value="Unassembled WGS sequence"/>
</dbReference>
<evidence type="ECO:0000256" key="2">
    <source>
        <dbReference type="SAM" id="Phobius"/>
    </source>
</evidence>
<organism evidence="5 6">
    <name type="scientific">Symbiodinium necroappetens</name>
    <dbReference type="NCBI Taxonomy" id="1628268"/>
    <lineage>
        <taxon>Eukaryota</taxon>
        <taxon>Sar</taxon>
        <taxon>Alveolata</taxon>
        <taxon>Dinophyceae</taxon>
        <taxon>Suessiales</taxon>
        <taxon>Symbiodiniaceae</taxon>
        <taxon>Symbiodinium</taxon>
    </lineage>
</organism>
<dbReference type="Pfam" id="PF03372">
    <property type="entry name" value="Exo_endo_phos"/>
    <property type="match status" value="1"/>
</dbReference>
<gene>
    <name evidence="5" type="ORF">SNEC2469_LOCUS5717</name>
</gene>
<keyword evidence="2" id="KW-1133">Transmembrane helix</keyword>
<dbReference type="SUPFAM" id="SSF56219">
    <property type="entry name" value="DNase I-like"/>
    <property type="match status" value="1"/>
</dbReference>
<dbReference type="OrthoDB" id="422801at2759"/>
<evidence type="ECO:0000259" key="3">
    <source>
        <dbReference type="PROSITE" id="PS50802"/>
    </source>
</evidence>
<dbReference type="PROSITE" id="PS50878">
    <property type="entry name" value="RT_POL"/>
    <property type="match status" value="1"/>
</dbReference>
<comment type="caution">
    <text evidence="5">The sequence shown here is derived from an EMBL/GenBank/DDBJ whole genome shotgun (WGS) entry which is preliminary data.</text>
</comment>
<feature type="domain" description="Reverse transcriptase" evidence="4">
    <location>
        <begin position="1732"/>
        <end position="1987"/>
    </location>
</feature>
<dbReference type="InterPro" id="IPR043502">
    <property type="entry name" value="DNA/RNA_pol_sf"/>
</dbReference>
<keyword evidence="6" id="KW-1185">Reference proteome</keyword>
<reference evidence="5" key="1">
    <citation type="submission" date="2021-02" db="EMBL/GenBank/DDBJ databases">
        <authorList>
            <person name="Dougan E. K."/>
            <person name="Rhodes N."/>
            <person name="Thang M."/>
            <person name="Chan C."/>
        </authorList>
    </citation>
    <scope>NUCLEOTIDE SEQUENCE</scope>
</reference>
<evidence type="ECO:0000313" key="5">
    <source>
        <dbReference type="EMBL" id="CAE7257479.1"/>
    </source>
</evidence>
<evidence type="ECO:0000313" key="6">
    <source>
        <dbReference type="Proteomes" id="UP000601435"/>
    </source>
</evidence>
<dbReference type="Pfam" id="PF02338">
    <property type="entry name" value="OTU"/>
    <property type="match status" value="1"/>
</dbReference>
<dbReference type="PROSITE" id="PS50802">
    <property type="entry name" value="OTU"/>
    <property type="match status" value="1"/>
</dbReference>
<dbReference type="CDD" id="cd09272">
    <property type="entry name" value="RNase_HI_RT_Ty1"/>
    <property type="match status" value="1"/>
</dbReference>
<dbReference type="Pfam" id="PF00078">
    <property type="entry name" value="RVT_1"/>
    <property type="match status" value="1"/>
</dbReference>
<feature type="region of interest" description="Disordered" evidence="1">
    <location>
        <begin position="518"/>
        <end position="573"/>
    </location>
</feature>
<dbReference type="Gene3D" id="3.90.70.80">
    <property type="match status" value="1"/>
</dbReference>
<dbReference type="EMBL" id="CAJNJA010010434">
    <property type="protein sequence ID" value="CAE7257479.1"/>
    <property type="molecule type" value="Genomic_DNA"/>
</dbReference>
<dbReference type="SUPFAM" id="SSF56672">
    <property type="entry name" value="DNA/RNA polymerases"/>
    <property type="match status" value="1"/>
</dbReference>
<dbReference type="Gene3D" id="3.30.420.10">
    <property type="entry name" value="Ribonuclease H-like superfamily/Ribonuclease H"/>
    <property type="match status" value="1"/>
</dbReference>